<dbReference type="Gene3D" id="3.90.320.10">
    <property type="match status" value="1"/>
</dbReference>
<dbReference type="InterPro" id="IPR021229">
    <property type="entry name" value="DUF2800"/>
</dbReference>
<dbReference type="RefSeq" id="WP_002599720.1">
    <property type="nucleotide sequence ID" value="NZ_KB850960.1"/>
</dbReference>
<dbReference type="InterPro" id="IPR011604">
    <property type="entry name" value="PDDEXK-like_dom_sf"/>
</dbReference>
<evidence type="ECO:0000313" key="2">
    <source>
        <dbReference type="EMBL" id="ENY98722.1"/>
    </source>
</evidence>
<protein>
    <recommendedName>
        <fullName evidence="4">DUF2800 domain-containing protein</fullName>
    </recommendedName>
</protein>
<dbReference type="Proteomes" id="UP000013097">
    <property type="component" value="Unassembled WGS sequence"/>
</dbReference>
<evidence type="ECO:0008006" key="4">
    <source>
        <dbReference type="Google" id="ProtNLM"/>
    </source>
</evidence>
<reference evidence="2 3" key="1">
    <citation type="submission" date="2013-01" db="EMBL/GenBank/DDBJ databases">
        <title>The Genome Sequence of Clostridium colicanis 209318.</title>
        <authorList>
            <consortium name="The Broad Institute Genome Sequencing Platform"/>
            <person name="Earl A."/>
            <person name="Ward D."/>
            <person name="Feldgarden M."/>
            <person name="Gevers D."/>
            <person name="Courvalin P."/>
            <person name="Lambert T."/>
            <person name="Walker B."/>
            <person name="Young S.K."/>
            <person name="Zeng Q."/>
            <person name="Gargeya S."/>
            <person name="Fitzgerald M."/>
            <person name="Haas B."/>
            <person name="Abouelleil A."/>
            <person name="Alvarado L."/>
            <person name="Arachchi H.M."/>
            <person name="Berlin A.M."/>
            <person name="Chapman S.B."/>
            <person name="Dewar J."/>
            <person name="Goldberg J."/>
            <person name="Griggs A."/>
            <person name="Gujja S."/>
            <person name="Hansen M."/>
            <person name="Howarth C."/>
            <person name="Imamovic A."/>
            <person name="Larimer J."/>
            <person name="McCowan C."/>
            <person name="Murphy C."/>
            <person name="Neiman D."/>
            <person name="Pearson M."/>
            <person name="Priest M."/>
            <person name="Roberts A."/>
            <person name="Saif S."/>
            <person name="Shea T."/>
            <person name="Sisk P."/>
            <person name="Sykes S."/>
            <person name="Wortman J."/>
            <person name="Nusbaum C."/>
            <person name="Birren B."/>
        </authorList>
    </citation>
    <scope>NUCLEOTIDE SEQUENCE [LARGE SCALE GENOMIC DNA]</scope>
    <source>
        <strain evidence="2 3">209318</strain>
    </source>
</reference>
<dbReference type="EMBL" id="AGYT01000026">
    <property type="protein sequence ID" value="ENY98722.1"/>
    <property type="molecule type" value="Genomic_DNA"/>
</dbReference>
<keyword evidence="3" id="KW-1185">Reference proteome</keyword>
<comment type="caution">
    <text evidence="2">The sequence shown here is derived from an EMBL/GenBank/DDBJ whole genome shotgun (WGS) entry which is preliminary data.</text>
</comment>
<dbReference type="HOGENOM" id="CLU_043122_1_1_9"/>
<evidence type="ECO:0000313" key="3">
    <source>
        <dbReference type="Proteomes" id="UP000013097"/>
    </source>
</evidence>
<evidence type="ECO:0000256" key="1">
    <source>
        <dbReference type="ARBA" id="ARBA00022801"/>
    </source>
</evidence>
<dbReference type="AlphaFoldDB" id="N9XGC2"/>
<name>N9XGC2_9CLOT</name>
<organism evidence="2 3">
    <name type="scientific">Clostridium thermobutyricum</name>
    <dbReference type="NCBI Taxonomy" id="29372"/>
    <lineage>
        <taxon>Bacteria</taxon>
        <taxon>Bacillati</taxon>
        <taxon>Bacillota</taxon>
        <taxon>Clostridia</taxon>
        <taxon>Eubacteriales</taxon>
        <taxon>Clostridiaceae</taxon>
        <taxon>Clostridium</taxon>
    </lineage>
</organism>
<keyword evidence="1" id="KW-0378">Hydrolase</keyword>
<sequence length="383" mass="43535">MPDKHAKLSASGSSRWINCPPSVRLEEQFEDKTSIYAEEGTLAHELAELKLRLELKEITKRTYTLRFNKSTKDNPLYSKNMDDYVDVYKEICIEKYLNSKETTTDSIAAVEQRLDFSNYVPAGFGTGDFIVIADGTLEICDLKYGKGVPVSAENNSQMRLYALGAINKFSFLYDIEKVRMTIIQPRLSNISSDEISVNELLKWAEEVVKPSAELAIKGEGEFKTGAHCKFCKARSVCRARADENLELAKFEFKKSDTLSNDEISEILEKVDSLVKWASDVKEYALDKALEGQEFKGYKLVEGRSQRKWKDEKAVAKILTDRGFLENIIWTKKLTTISNIERAIGKKETERLFKDLIDKPLGKPTLVPLSDKREVYNAAKADFQ</sequence>
<dbReference type="GO" id="GO:0016787">
    <property type="term" value="F:hydrolase activity"/>
    <property type="evidence" value="ECO:0007669"/>
    <property type="project" value="UniProtKB-KW"/>
</dbReference>
<accession>N9XGC2</accession>
<proteinExistence type="predicted"/>
<dbReference type="eggNOG" id="COG2887">
    <property type="taxonomic scope" value="Bacteria"/>
</dbReference>
<dbReference type="Pfam" id="PF10926">
    <property type="entry name" value="DUF2800"/>
    <property type="match status" value="1"/>
</dbReference>
<gene>
    <name evidence="2" type="ORF">HMPREF1092_03280</name>
</gene>
<dbReference type="PATRIC" id="fig|999411.4.peg.3194"/>